<dbReference type="EMBL" id="CP018191">
    <property type="protein sequence ID" value="APH53398.1"/>
    <property type="molecule type" value="Genomic_DNA"/>
</dbReference>
<reference evidence="2" key="1">
    <citation type="submission" date="2016-11" db="EMBL/GenBank/DDBJ databases">
        <title>Comparative genomic and phenotypic analysis of Granulibacter bethesdensis clinical isolates from patients with chronic granulomatous disease.</title>
        <authorList>
            <person name="Zarember K.A."/>
            <person name="Porcella S.F."/>
            <person name="Chu J."/>
            <person name="Ding L."/>
            <person name="Dahlstrom E."/>
            <person name="Barbian K."/>
            <person name="Martens C."/>
            <person name="Sykora L."/>
            <person name="Kramer S."/>
            <person name="Pettinato A.M."/>
            <person name="Hong H."/>
            <person name="Wald G."/>
            <person name="Berg L.J."/>
            <person name="Rogge L.S."/>
            <person name="Greenberg D.E."/>
            <person name="Falcone E.L."/>
            <person name="Neves J.F."/>
            <person name="Simoes M.J."/>
            <person name="Casal M."/>
            <person name="Rodriguez-Lopez F.C."/>
            <person name="Zelazny A."/>
            <person name="Gallin J.I."/>
            <person name="Holland S.M."/>
        </authorList>
    </citation>
    <scope>NUCLEOTIDE SEQUENCE [LARGE SCALE GENOMIC DNA]</scope>
    <source>
        <strain evidence="2">NIH9.1</strain>
    </source>
</reference>
<organism evidence="1 2">
    <name type="scientific">Granulibacter bethesdensis</name>
    <dbReference type="NCBI Taxonomy" id="364410"/>
    <lineage>
        <taxon>Bacteria</taxon>
        <taxon>Pseudomonadati</taxon>
        <taxon>Pseudomonadota</taxon>
        <taxon>Alphaproteobacteria</taxon>
        <taxon>Acetobacterales</taxon>
        <taxon>Acetobacteraceae</taxon>
        <taxon>Granulibacter</taxon>
    </lineage>
</organism>
<dbReference type="InterPro" id="IPR006279">
    <property type="entry name" value="SoxD"/>
</dbReference>
<protein>
    <submittedName>
        <fullName evidence="1">Sarcosine oxidase delta subunit</fullName>
        <ecNumber evidence="1">1.5.3.1</ecNumber>
    </submittedName>
</protein>
<accession>A0AAC9KAC9</accession>
<dbReference type="EC" id="1.5.3.1" evidence="1"/>
<dbReference type="Pfam" id="PF04267">
    <property type="entry name" value="SoxD"/>
    <property type="match status" value="1"/>
</dbReference>
<dbReference type="Proteomes" id="UP000182373">
    <property type="component" value="Chromosome"/>
</dbReference>
<dbReference type="RefSeq" id="WP_072571744.1">
    <property type="nucleotide sequence ID" value="NZ_CP018191.1"/>
</dbReference>
<evidence type="ECO:0000313" key="1">
    <source>
        <dbReference type="EMBL" id="APH53398.1"/>
    </source>
</evidence>
<dbReference type="GO" id="GO:0008115">
    <property type="term" value="F:sarcosine oxidase activity"/>
    <property type="evidence" value="ECO:0007669"/>
    <property type="project" value="UniProtKB-EC"/>
</dbReference>
<proteinExistence type="predicted"/>
<dbReference type="InterPro" id="IPR038561">
    <property type="entry name" value="SoxD_sf"/>
</dbReference>
<dbReference type="AlphaFoldDB" id="A0AAC9KAC9"/>
<keyword evidence="1" id="KW-0560">Oxidoreductase</keyword>
<dbReference type="Gene3D" id="3.30.2270.10">
    <property type="entry name" value="Folate-binding superfamily"/>
    <property type="match status" value="1"/>
</dbReference>
<name>A0AAC9KAC9_9PROT</name>
<gene>
    <name evidence="1" type="ORF">GbCGDNIH9_0175</name>
</gene>
<evidence type="ECO:0000313" key="2">
    <source>
        <dbReference type="Proteomes" id="UP000182373"/>
    </source>
</evidence>
<sequence>MRIACPCCGPRGLEEFLYRGDATRTLPAASASTEAWADYTYLRDNPAGVHEEYWFHASGCQNWLRVRRDTRDHSIISVTLARDPSPSATGEAR</sequence>
<dbReference type="GO" id="GO:0046653">
    <property type="term" value="P:tetrahydrofolate metabolic process"/>
    <property type="evidence" value="ECO:0007669"/>
    <property type="project" value="InterPro"/>
</dbReference>